<feature type="transmembrane region" description="Helical" evidence="7">
    <location>
        <begin position="36"/>
        <end position="55"/>
    </location>
</feature>
<comment type="subcellular location">
    <subcellularLocation>
        <location evidence="1">Cell membrane</location>
        <topology evidence="1">Multi-pass membrane protein</topology>
    </subcellularLocation>
    <subcellularLocation>
        <location evidence="6">Membrane</location>
        <topology evidence="6">Multi-pass membrane protein</topology>
    </subcellularLocation>
</comment>
<feature type="transmembrane region" description="Helical" evidence="7">
    <location>
        <begin position="87"/>
        <end position="105"/>
    </location>
</feature>
<organism evidence="10 11">
    <name type="scientific">Paenibacillus chungangensis</name>
    <dbReference type="NCBI Taxonomy" id="696535"/>
    <lineage>
        <taxon>Bacteria</taxon>
        <taxon>Bacillati</taxon>
        <taxon>Bacillota</taxon>
        <taxon>Bacilli</taxon>
        <taxon>Bacillales</taxon>
        <taxon>Paenibacillaceae</taxon>
        <taxon>Paenibacillus</taxon>
    </lineage>
</organism>
<dbReference type="Pfam" id="PF00662">
    <property type="entry name" value="Proton_antipo_N"/>
    <property type="match status" value="1"/>
</dbReference>
<dbReference type="RefSeq" id="WP_377561482.1">
    <property type="nucleotide sequence ID" value="NZ_JBHTJZ010000002.1"/>
</dbReference>
<keyword evidence="4 7" id="KW-1133">Transmembrane helix</keyword>
<evidence type="ECO:0000259" key="8">
    <source>
        <dbReference type="Pfam" id="PF00361"/>
    </source>
</evidence>
<evidence type="ECO:0000256" key="4">
    <source>
        <dbReference type="ARBA" id="ARBA00022989"/>
    </source>
</evidence>
<sequence>MVDIYSKIAWLIPVLPLASFLLLTAMGKSFHNISKLLSALFALASLILSALLLVARSGSDAVDYSYSYEWIVIGDFTLRIGYEVTNLTTLMLAVVSLVSFLIQVYSMGYMSKDERITVFYGYVSLFTFSMLGLVLADNLLTFYIFWELVGVCSFLLIGFWYSKPAARAAAKKAFVVTRIGDAGLLLGIILLFWHMPEHALSFTLIQSIFEGGSGAVTEGMTTLIALLLFMGAVGKSGQFPLHVWLPDAMEGPTPISALIHAATMVAAGVFLVARTFSLFQASEAAMTTVAYVGGFTALLAATIALAQKDMKRILAYSTMSQLGFMMLALGLGSLAGGIFHLFTHAFFKALLFLGAGSVIMAIHTGHIGEMGGLGRRMKVTAWTFAIGGLALAGMPPLAGFWSKDVILAAALEKSPVLFIAAIAAAFLTALYMTRLFVLVFMGKPRGGMAAEGVKESPLVMVAPMLILALLAVAAGWLETPWQASFSGWLFPDEPEAHGSYVAMLISTVVALLGLLLGWQLYGRGRQEGDVLVERMPGLMRVLEKKYYIDEIYGAVFGGLLRSGGLILAGFDKYVVGGTIAIAGTIASYIGKTVLKLQNGQIGTYSLAIVVGIIIFVVVTALRRLLL</sequence>
<feature type="domain" description="NADH-Ubiquinone oxidoreductase (complex I) chain 5 N-terminal" evidence="9">
    <location>
        <begin position="70"/>
        <end position="120"/>
    </location>
</feature>
<evidence type="ECO:0000256" key="3">
    <source>
        <dbReference type="ARBA" id="ARBA00022692"/>
    </source>
</evidence>
<feature type="transmembrane region" description="Helical" evidence="7">
    <location>
        <begin position="379"/>
        <end position="401"/>
    </location>
</feature>
<feature type="transmembrane region" description="Helical" evidence="7">
    <location>
        <begin position="416"/>
        <end position="437"/>
    </location>
</feature>
<accession>A0ABW3HK54</accession>
<feature type="transmembrane region" description="Helical" evidence="7">
    <location>
        <begin position="255"/>
        <end position="276"/>
    </location>
</feature>
<evidence type="ECO:0000259" key="9">
    <source>
        <dbReference type="Pfam" id="PF00662"/>
    </source>
</evidence>
<evidence type="ECO:0000256" key="2">
    <source>
        <dbReference type="ARBA" id="ARBA00008483"/>
    </source>
</evidence>
<proteinExistence type="inferred from homology"/>
<feature type="transmembrane region" description="Helical" evidence="7">
    <location>
        <begin position="601"/>
        <end position="621"/>
    </location>
</feature>
<keyword evidence="5 7" id="KW-0472">Membrane</keyword>
<keyword evidence="11" id="KW-1185">Reference proteome</keyword>
<reference evidence="11" key="1">
    <citation type="journal article" date="2019" name="Int. J. Syst. Evol. Microbiol.">
        <title>The Global Catalogue of Microorganisms (GCM) 10K type strain sequencing project: providing services to taxonomists for standard genome sequencing and annotation.</title>
        <authorList>
            <consortium name="The Broad Institute Genomics Platform"/>
            <consortium name="The Broad Institute Genome Sequencing Center for Infectious Disease"/>
            <person name="Wu L."/>
            <person name="Ma J."/>
        </authorList>
    </citation>
    <scope>NUCLEOTIDE SEQUENCE [LARGE SCALE GENOMIC DNA]</scope>
    <source>
        <strain evidence="11">CCUG 59129</strain>
    </source>
</reference>
<name>A0ABW3HK54_9BACL</name>
<dbReference type="InterPro" id="IPR001516">
    <property type="entry name" value="Proton_antipo_N"/>
</dbReference>
<dbReference type="Proteomes" id="UP001596989">
    <property type="component" value="Unassembled WGS sequence"/>
</dbReference>
<keyword evidence="3 6" id="KW-0812">Transmembrane</keyword>
<feature type="transmembrane region" description="Helical" evidence="7">
    <location>
        <begin position="345"/>
        <end position="367"/>
    </location>
</feature>
<feature type="transmembrane region" description="Helical" evidence="7">
    <location>
        <begin position="458"/>
        <end position="477"/>
    </location>
</feature>
<gene>
    <name evidence="10" type="primary">nuoL</name>
    <name evidence="10" type="ORF">ACFQ2I_00505</name>
</gene>
<feature type="transmembrane region" description="Helical" evidence="7">
    <location>
        <begin position="288"/>
        <end position="306"/>
    </location>
</feature>
<evidence type="ECO:0000256" key="1">
    <source>
        <dbReference type="ARBA" id="ARBA00004651"/>
    </source>
</evidence>
<comment type="similarity">
    <text evidence="2">Belongs to the CPA3 antiporters (TC 2.A.63) subunit A family.</text>
</comment>
<feature type="transmembrane region" description="Helical" evidence="7">
    <location>
        <begin position="173"/>
        <end position="195"/>
    </location>
</feature>
<dbReference type="InterPro" id="IPR018393">
    <property type="entry name" value="NADHpl_OxRdtase_5_subgr"/>
</dbReference>
<evidence type="ECO:0000313" key="11">
    <source>
        <dbReference type="Proteomes" id="UP001596989"/>
    </source>
</evidence>
<feature type="domain" description="NADH:quinone oxidoreductase/Mrp antiporter transmembrane" evidence="8">
    <location>
        <begin position="136"/>
        <end position="428"/>
    </location>
</feature>
<feature type="transmembrane region" description="Helical" evidence="7">
    <location>
        <begin position="313"/>
        <end position="339"/>
    </location>
</feature>
<evidence type="ECO:0000256" key="6">
    <source>
        <dbReference type="RuleBase" id="RU000320"/>
    </source>
</evidence>
<feature type="transmembrane region" description="Helical" evidence="7">
    <location>
        <begin position="117"/>
        <end position="136"/>
    </location>
</feature>
<dbReference type="PANTHER" id="PTHR42829">
    <property type="entry name" value="NADH-UBIQUINONE OXIDOREDUCTASE CHAIN 5"/>
    <property type="match status" value="1"/>
</dbReference>
<evidence type="ECO:0000256" key="5">
    <source>
        <dbReference type="ARBA" id="ARBA00023136"/>
    </source>
</evidence>
<dbReference type="EMBL" id="JBHTJZ010000002">
    <property type="protein sequence ID" value="MFD0957873.1"/>
    <property type="molecule type" value="Genomic_DNA"/>
</dbReference>
<dbReference type="NCBIfam" id="NF005141">
    <property type="entry name" value="PRK06590.1"/>
    <property type="match status" value="1"/>
</dbReference>
<feature type="transmembrane region" description="Helical" evidence="7">
    <location>
        <begin position="497"/>
        <end position="518"/>
    </location>
</feature>
<evidence type="ECO:0000313" key="10">
    <source>
        <dbReference type="EMBL" id="MFD0957873.1"/>
    </source>
</evidence>
<dbReference type="InterPro" id="IPR003945">
    <property type="entry name" value="NU5C-like"/>
</dbReference>
<protein>
    <submittedName>
        <fullName evidence="10">NADH-quinone oxidoreductase subunit L</fullName>
    </submittedName>
</protein>
<dbReference type="InterPro" id="IPR001750">
    <property type="entry name" value="ND/Mrp_TM"/>
</dbReference>
<dbReference type="NCBIfam" id="TIGR01974">
    <property type="entry name" value="NDH_I_L"/>
    <property type="match status" value="1"/>
</dbReference>
<dbReference type="PRINTS" id="PR01435">
    <property type="entry name" value="NPOXDRDTASE5"/>
</dbReference>
<dbReference type="PANTHER" id="PTHR42829:SF2">
    <property type="entry name" value="NADH-UBIQUINONE OXIDOREDUCTASE CHAIN 5"/>
    <property type="match status" value="1"/>
</dbReference>
<dbReference type="Pfam" id="PF00361">
    <property type="entry name" value="Proton_antipo_M"/>
    <property type="match status" value="1"/>
</dbReference>
<evidence type="ECO:0000256" key="7">
    <source>
        <dbReference type="SAM" id="Phobius"/>
    </source>
</evidence>
<feature type="transmembrane region" description="Helical" evidence="7">
    <location>
        <begin position="6"/>
        <end position="24"/>
    </location>
</feature>
<feature type="transmembrane region" description="Helical" evidence="7">
    <location>
        <begin position="142"/>
        <end position="161"/>
    </location>
</feature>
<dbReference type="Gene3D" id="1.20.5.2700">
    <property type="match status" value="1"/>
</dbReference>
<feature type="transmembrane region" description="Helical" evidence="7">
    <location>
        <begin position="215"/>
        <end position="234"/>
    </location>
</feature>
<dbReference type="PRINTS" id="PR01434">
    <property type="entry name" value="NADHDHGNASE5"/>
</dbReference>
<comment type="caution">
    <text evidence="10">The sequence shown here is derived from an EMBL/GenBank/DDBJ whole genome shotgun (WGS) entry which is preliminary data.</text>
</comment>
<feature type="transmembrane region" description="Helical" evidence="7">
    <location>
        <begin position="570"/>
        <end position="589"/>
    </location>
</feature>